<dbReference type="EMBL" id="KV921885">
    <property type="protein sequence ID" value="ORE08710.1"/>
    <property type="molecule type" value="Genomic_DNA"/>
</dbReference>
<feature type="domain" description="FAS1" evidence="1">
    <location>
        <begin position="20"/>
        <end position="156"/>
    </location>
</feature>
<gene>
    <name evidence="2" type="ORF">BCV72DRAFT_224659</name>
</gene>
<dbReference type="InterPro" id="IPR000782">
    <property type="entry name" value="FAS1_domain"/>
</dbReference>
<dbReference type="VEuPathDB" id="FungiDB:BCV72DRAFT_224659"/>
<dbReference type="InterPro" id="IPR050904">
    <property type="entry name" value="Adhesion/Biosynth-related"/>
</dbReference>
<reference evidence="2" key="1">
    <citation type="journal article" date="2016" name="Proc. Natl. Acad. Sci. U.S.A.">
        <title>Lipid metabolic changes in an early divergent fungus govern the establishment of a mutualistic symbiosis with endobacteria.</title>
        <authorList>
            <person name="Lastovetsky O.A."/>
            <person name="Gaspar M.L."/>
            <person name="Mondo S.J."/>
            <person name="LaButti K.M."/>
            <person name="Sandor L."/>
            <person name="Grigoriev I.V."/>
            <person name="Henry S.A."/>
            <person name="Pawlowska T.E."/>
        </authorList>
    </citation>
    <scope>NUCLEOTIDE SEQUENCE [LARGE SCALE GENOMIC DNA]</scope>
    <source>
        <strain evidence="2">ATCC 52814</strain>
    </source>
</reference>
<dbReference type="PROSITE" id="PS50213">
    <property type="entry name" value="FAS1"/>
    <property type="match status" value="1"/>
</dbReference>
<protein>
    <recommendedName>
        <fullName evidence="1">FAS1 domain-containing protein</fullName>
    </recommendedName>
</protein>
<dbReference type="Gene3D" id="2.30.180.10">
    <property type="entry name" value="FAS1 domain"/>
    <property type="match status" value="1"/>
</dbReference>
<dbReference type="SMART" id="SM00554">
    <property type="entry name" value="FAS1"/>
    <property type="match status" value="1"/>
</dbReference>
<dbReference type="Pfam" id="PF02469">
    <property type="entry name" value="Fasciclin"/>
    <property type="match status" value="1"/>
</dbReference>
<dbReference type="PANTHER" id="PTHR10900:SF77">
    <property type="entry name" value="FI19380P1"/>
    <property type="match status" value="1"/>
</dbReference>
<evidence type="ECO:0000313" key="2">
    <source>
        <dbReference type="EMBL" id="ORE08710.1"/>
    </source>
</evidence>
<dbReference type="PANTHER" id="PTHR10900">
    <property type="entry name" value="PERIOSTIN-RELATED"/>
    <property type="match status" value="1"/>
</dbReference>
<dbReference type="AlphaFoldDB" id="A0A1X0R9G9"/>
<dbReference type="SUPFAM" id="SSF82153">
    <property type="entry name" value="FAS1 domain"/>
    <property type="match status" value="1"/>
</dbReference>
<dbReference type="OrthoDB" id="5551751at2759"/>
<proteinExistence type="predicted"/>
<organism evidence="2">
    <name type="scientific">Rhizopus microsporus var. microsporus</name>
    <dbReference type="NCBI Taxonomy" id="86635"/>
    <lineage>
        <taxon>Eukaryota</taxon>
        <taxon>Fungi</taxon>
        <taxon>Fungi incertae sedis</taxon>
        <taxon>Mucoromycota</taxon>
        <taxon>Mucoromycotina</taxon>
        <taxon>Mucoromycetes</taxon>
        <taxon>Mucorales</taxon>
        <taxon>Mucorineae</taxon>
        <taxon>Rhizopodaceae</taxon>
        <taxon>Rhizopus</taxon>
    </lineage>
</organism>
<sequence length="164" mass="18529">MAQKLLYEPDAPDYKAGSTSQSLFDKLAPDPSLSTFMDVLTQVDDIFNMINHTDSDSNQVFTVFCPVNTAFRNELDIYTRNHLQDFLRNHIVPNSKVDPDMLAKTDELNTLLEGQTITVKHHFFSQKTVLNDHALVDTSHAVEAINGIAYKIDHLLRPTVAKIQ</sequence>
<name>A0A1X0R9G9_RHIZD</name>
<evidence type="ECO:0000259" key="1">
    <source>
        <dbReference type="PROSITE" id="PS50213"/>
    </source>
</evidence>
<accession>A0A1X0R9G9</accession>
<dbReference type="Proteomes" id="UP000242414">
    <property type="component" value="Unassembled WGS sequence"/>
</dbReference>
<dbReference type="InterPro" id="IPR036378">
    <property type="entry name" value="FAS1_dom_sf"/>
</dbReference>